<feature type="region of interest" description="Disordered" evidence="1">
    <location>
        <begin position="154"/>
        <end position="381"/>
    </location>
</feature>
<feature type="compositionally biased region" description="Basic and acidic residues" evidence="1">
    <location>
        <begin position="71"/>
        <end position="84"/>
    </location>
</feature>
<feature type="compositionally biased region" description="Pro residues" evidence="1">
    <location>
        <begin position="679"/>
        <end position="692"/>
    </location>
</feature>
<gene>
    <name evidence="2" type="ORF">EGW08_009045</name>
</gene>
<feature type="compositionally biased region" description="Polar residues" evidence="1">
    <location>
        <begin position="785"/>
        <end position="817"/>
    </location>
</feature>
<feature type="compositionally biased region" description="Basic and acidic residues" evidence="1">
    <location>
        <begin position="1"/>
        <end position="12"/>
    </location>
</feature>
<feature type="compositionally biased region" description="Low complexity" evidence="1">
    <location>
        <begin position="453"/>
        <end position="464"/>
    </location>
</feature>
<feature type="compositionally biased region" description="Polar residues" evidence="1">
    <location>
        <begin position="44"/>
        <end position="70"/>
    </location>
</feature>
<feature type="compositionally biased region" description="Polar residues" evidence="1">
    <location>
        <begin position="272"/>
        <end position="282"/>
    </location>
</feature>
<protein>
    <submittedName>
        <fullName evidence="2">Uncharacterized protein</fullName>
    </submittedName>
</protein>
<feature type="region of interest" description="Disordered" evidence="1">
    <location>
        <begin position="395"/>
        <end position="579"/>
    </location>
</feature>
<name>A0A3S0ZUK4_ELYCH</name>
<feature type="compositionally biased region" description="Low complexity" evidence="1">
    <location>
        <begin position="693"/>
        <end position="708"/>
    </location>
</feature>
<feature type="compositionally biased region" description="Basic and acidic residues" evidence="1">
    <location>
        <begin position="395"/>
        <end position="404"/>
    </location>
</feature>
<feature type="compositionally biased region" description="Polar residues" evidence="1">
    <location>
        <begin position="652"/>
        <end position="665"/>
    </location>
</feature>
<feature type="compositionally biased region" description="Polar residues" evidence="1">
    <location>
        <begin position="14"/>
        <end position="27"/>
    </location>
</feature>
<feature type="region of interest" description="Disordered" evidence="1">
    <location>
        <begin position="652"/>
        <end position="710"/>
    </location>
</feature>
<evidence type="ECO:0000313" key="2">
    <source>
        <dbReference type="EMBL" id="RUS83188.1"/>
    </source>
</evidence>
<feature type="region of interest" description="Disordered" evidence="1">
    <location>
        <begin position="1216"/>
        <end position="1357"/>
    </location>
</feature>
<feature type="region of interest" description="Disordered" evidence="1">
    <location>
        <begin position="742"/>
        <end position="898"/>
    </location>
</feature>
<feature type="region of interest" description="Disordered" evidence="1">
    <location>
        <begin position="1"/>
        <end position="84"/>
    </location>
</feature>
<feature type="compositionally biased region" description="Low complexity" evidence="1">
    <location>
        <begin position="846"/>
        <end position="860"/>
    </location>
</feature>
<feature type="compositionally biased region" description="Polar residues" evidence="1">
    <location>
        <begin position="1226"/>
        <end position="1235"/>
    </location>
</feature>
<feature type="compositionally biased region" description="Basic residues" evidence="1">
    <location>
        <begin position="870"/>
        <end position="879"/>
    </location>
</feature>
<feature type="compositionally biased region" description="Basic and acidic residues" evidence="1">
    <location>
        <begin position="228"/>
        <end position="238"/>
    </location>
</feature>
<feature type="region of interest" description="Disordered" evidence="1">
    <location>
        <begin position="595"/>
        <end position="630"/>
    </location>
</feature>
<feature type="compositionally biased region" description="Low complexity" evidence="1">
    <location>
        <begin position="1269"/>
        <end position="1284"/>
    </location>
</feature>
<feature type="compositionally biased region" description="Low complexity" evidence="1">
    <location>
        <begin position="1337"/>
        <end position="1346"/>
    </location>
</feature>
<accession>A0A3S0ZUK4</accession>
<feature type="compositionally biased region" description="Acidic residues" evidence="1">
    <location>
        <begin position="835"/>
        <end position="845"/>
    </location>
</feature>
<dbReference type="Proteomes" id="UP000271974">
    <property type="component" value="Unassembled WGS sequence"/>
</dbReference>
<feature type="compositionally biased region" description="Polar residues" evidence="1">
    <location>
        <begin position="496"/>
        <end position="506"/>
    </location>
</feature>
<feature type="compositionally biased region" description="Basic and acidic residues" evidence="1">
    <location>
        <begin position="189"/>
        <end position="198"/>
    </location>
</feature>
<evidence type="ECO:0000256" key="1">
    <source>
        <dbReference type="SAM" id="MobiDB-lite"/>
    </source>
</evidence>
<proteinExistence type="predicted"/>
<dbReference type="EMBL" id="RQTK01000254">
    <property type="protein sequence ID" value="RUS83188.1"/>
    <property type="molecule type" value="Genomic_DNA"/>
</dbReference>
<sequence length="1392" mass="152028">MSTVKETSKARLDCTSTSGDLEGSSNELPAKKLRKLMDLKKVSHSSQKGKANKCQSSKLETSVGTAVGNKNNEKMKTFKKEHSKTSKFYEIEEKGSGSSSSKDISAENMEAINIDLEHTKELKKLITDSGYHCNEEVKLIEIDSYPQHKIALTVTAGNEKGKRNEQSDRFKNSKSKEKFSARDSTSLGNEKKHSDSKSLSKTPSGDTKRSISSCREDHAKSSSTPKTVKTETKEDNLKHQNCSDFSHYKDKSQSSQSSLCKGNKRYAAVDISHQSKNKSSSTRAKERKGDPSLSPVVKVENMQTLKYERSSRQPTMKDTHKTKERREGSHKHKQTAKDPPLVSSRSSSRSRSRHTSPGPPQLERAVSPPRSRTKVKKESSEGFLELFSVKEELLVVSEAKDSSKKTISMYGRSSREKKNVEESDNNQDKQKLPCQESKWKDSKEKQEKRYESDWSYYKKGSSSKSYEKKTSASRQQSNKDKKFDQDNIDKLKKAKTTTNVDSCVTNHKSNHSTSSDKSHSSIKRSDKDADTKRHDNKKSKSQTSSKTISYEKERISKTQFKVEDASEVEHKSQSGEKMQCIKDNQEDIENIDLDAHMDSPDAMLTPVSLSQFNQEDEDAAGSRSPDQCILQNSQQGIASLLSSPVSLATNCDSVDGSFQSNSSSGKKPETSCALDLEPFPFPPTPQKTPMPTSPSSCAVSTTSSPCSVIPASPSTSVVIIKSCVTDHSPDSSGEIEKCEHVAAALEPKSDPDGSEKSKPDTTTDESCPQPDNVDEEKDEVKNDLSQDLTSEKNSQAQAKMSISSCSSPLFPQKSTVSGKRACGRSSSTSSKCSSDEDDDDDDEDSSSATSISSSSSGSSSDDGHSYGGSGKKRKRKSKKSLCNSSGQRKTPPKKLSLLHPPLALSIGSPTKAPVQYSPMPSPSVNGFSSYVGPMRLGLGGASVSGVLAGKSSSLTPLSISVQHSPGYQMVSADSMRSPNGVMRSPVGACSNVSGSVVLTQYSTFPGPASLSPTVGPSSLVPAPKLSPQLSFKKDHVLDNASELEGKLFGTKTSNSVCSENQTYASNSHQTECESKSEKLAVKDFNANNSEKPHYHTTRSRDVTTHTLELKGDLKSQIQIGELSSSKSSNQLWQENSFPNTSMPCFVAKEVNERNFAQEPIPAKPQMLNLNKTACTQESRLVEPSLLPIKNQDSRISQSFGKPLCVYTNVSQSVEGKDALPKHARQVESQAQFELPQQQLHAQQQHQKRDGFHQPRSMRTPRSGGCSGLPPSSQQMPGSWGQQQQHPVSMPVGMFRGRHSRFGGLTKPRVQSSSGYFHPGEHSRQHYNHYRGPAYTHSAASGALTPATPSPPPLLSPMDQPYGSDWWILVMNNQAGSTPSAQLGGTMLNGQPQ</sequence>
<reference evidence="2 3" key="1">
    <citation type="submission" date="2019-01" db="EMBL/GenBank/DDBJ databases">
        <title>A draft genome assembly of the solar-powered sea slug Elysia chlorotica.</title>
        <authorList>
            <person name="Cai H."/>
            <person name="Li Q."/>
            <person name="Fang X."/>
            <person name="Li J."/>
            <person name="Curtis N.E."/>
            <person name="Altenburger A."/>
            <person name="Shibata T."/>
            <person name="Feng M."/>
            <person name="Maeda T."/>
            <person name="Schwartz J.A."/>
            <person name="Shigenobu S."/>
            <person name="Lundholm N."/>
            <person name="Nishiyama T."/>
            <person name="Yang H."/>
            <person name="Hasebe M."/>
            <person name="Li S."/>
            <person name="Pierce S.K."/>
            <person name="Wang J."/>
        </authorList>
    </citation>
    <scope>NUCLEOTIDE SEQUENCE [LARGE SCALE GENOMIC DNA]</scope>
    <source>
        <strain evidence="2">EC2010</strain>
        <tissue evidence="2">Whole organism of an adult</tissue>
    </source>
</reference>
<feature type="compositionally biased region" description="Basic and acidic residues" evidence="1">
    <location>
        <begin position="514"/>
        <end position="533"/>
    </location>
</feature>
<comment type="caution">
    <text evidence="2">The sequence shown here is derived from an EMBL/GenBank/DDBJ whole genome shotgun (WGS) entry which is preliminary data.</text>
</comment>
<evidence type="ECO:0000313" key="3">
    <source>
        <dbReference type="Proteomes" id="UP000271974"/>
    </source>
</evidence>
<feature type="compositionally biased region" description="Basic and acidic residues" evidence="1">
    <location>
        <begin position="306"/>
        <end position="327"/>
    </location>
</feature>
<feature type="compositionally biased region" description="Basic and acidic residues" evidence="1">
    <location>
        <begin position="413"/>
        <end position="452"/>
    </location>
</feature>
<feature type="compositionally biased region" description="Basic and acidic residues" evidence="1">
    <location>
        <begin position="206"/>
        <end position="220"/>
    </location>
</feature>
<keyword evidence="3" id="KW-1185">Reference proteome</keyword>
<organism evidence="2 3">
    <name type="scientific">Elysia chlorotica</name>
    <name type="common">Eastern emerald elysia</name>
    <name type="synonym">Sea slug</name>
    <dbReference type="NCBI Taxonomy" id="188477"/>
    <lineage>
        <taxon>Eukaryota</taxon>
        <taxon>Metazoa</taxon>
        <taxon>Spiralia</taxon>
        <taxon>Lophotrochozoa</taxon>
        <taxon>Mollusca</taxon>
        <taxon>Gastropoda</taxon>
        <taxon>Heterobranchia</taxon>
        <taxon>Euthyneura</taxon>
        <taxon>Panpulmonata</taxon>
        <taxon>Sacoglossa</taxon>
        <taxon>Placobranchoidea</taxon>
        <taxon>Plakobranchidae</taxon>
        <taxon>Elysia</taxon>
    </lineage>
</organism>
<feature type="compositionally biased region" description="Basic and acidic residues" evidence="1">
    <location>
        <begin position="549"/>
        <end position="579"/>
    </location>
</feature>
<feature type="compositionally biased region" description="Basic and acidic residues" evidence="1">
    <location>
        <begin position="159"/>
        <end position="181"/>
    </location>
</feature>
<feature type="compositionally biased region" description="Basic and acidic residues" evidence="1">
    <location>
        <begin position="747"/>
        <end position="761"/>
    </location>
</feature>
<feature type="compositionally biased region" description="Basic and acidic residues" evidence="1">
    <location>
        <begin position="477"/>
        <end position="491"/>
    </location>
</feature>